<organism evidence="7 8">
    <name type="scientific">Pundamilia nyererei</name>
    <dbReference type="NCBI Taxonomy" id="303518"/>
    <lineage>
        <taxon>Eukaryota</taxon>
        <taxon>Metazoa</taxon>
        <taxon>Chordata</taxon>
        <taxon>Craniata</taxon>
        <taxon>Vertebrata</taxon>
        <taxon>Euteleostomi</taxon>
        <taxon>Actinopterygii</taxon>
        <taxon>Neopterygii</taxon>
        <taxon>Teleostei</taxon>
        <taxon>Neoteleostei</taxon>
        <taxon>Acanthomorphata</taxon>
        <taxon>Ovalentaria</taxon>
        <taxon>Cichlomorphae</taxon>
        <taxon>Cichliformes</taxon>
        <taxon>Cichlidae</taxon>
        <taxon>African cichlids</taxon>
        <taxon>Pseudocrenilabrinae</taxon>
        <taxon>Haplochromini</taxon>
        <taxon>Pundamilia</taxon>
    </lineage>
</organism>
<feature type="compositionally biased region" description="Basic residues" evidence="6">
    <location>
        <begin position="102"/>
        <end position="111"/>
    </location>
</feature>
<dbReference type="RefSeq" id="XP_005743017.1">
    <property type="nucleotide sequence ID" value="XM_005742960.1"/>
</dbReference>
<feature type="compositionally biased region" description="Basic and acidic residues" evidence="6">
    <location>
        <begin position="354"/>
        <end position="365"/>
    </location>
</feature>
<dbReference type="AlphaFoldDB" id="A0A9Y3RT17"/>
<dbReference type="GO" id="GO:0005794">
    <property type="term" value="C:Golgi apparatus"/>
    <property type="evidence" value="ECO:0007669"/>
    <property type="project" value="UniProtKB-SubCell"/>
</dbReference>
<dbReference type="CTD" id="729085"/>
<dbReference type="PANTHER" id="PTHR15905">
    <property type="entry name" value="GOLGI-ASSOCIATED KINASE 1B-RELATED"/>
    <property type="match status" value="1"/>
</dbReference>
<sequence>MRSTSDTHHVTLPLPSPPAHIAWRSSRALSSTGEFRSRNRIVETLPAAGFQQPLTYMYSRSLRSSSRRETSKHSVPLKPFGDAAGNDKNSIKERRRADIQRNKHKSKGIASKRKELAGASQPASHHRPHPEFIDNNMLPKHRIKPSNHSAVATQATQTYIYLEKNASADPIESETGAADRQAAKFWFRHTNRNADKQIHGSHTSAKIAQQHLGLKKHKQPTKRNLKSDNVQAVKKPAGYFIKHRNLSEDPSDAKKILANRKALSKPEVAVMEDDIDWCQSFTEQDFPDSDRRRIRADLHRLPWFSREDIQKMEFLAKGEVVSKTRMPGHGQVLQVALDAPADQQKPSVMKNSHQHGEGRGRSTTHSERCQQGCCALVKRTDDWIEVFAFHLDRVLGLNRSLPAVLRTFHSHVLPNRYINGTPRPAVWWDPDIHHLSDEDNDQNSIQLSWVHYQKLLKARCGSETDLRSAPCVGVQHSEWGSLALFDFLLQVNDRLDRYCCGFIPDPAELCVENLLYAKCANTKDLLLVHILVRKTDPSTLVFIDNAGRPQQSTDNLNFKLVEGIDEFPEKAVSVLRSGCLESLLLRSLYTDREFWDSHGGSSGLGPLIHMVEQRGRILLQHIRDKKLQLKRDL</sequence>
<comment type="similarity">
    <text evidence="3">Belongs to the GASK family.</text>
</comment>
<evidence type="ECO:0000256" key="2">
    <source>
        <dbReference type="ARBA" id="ARBA00004555"/>
    </source>
</evidence>
<keyword evidence="7" id="KW-1185">Reference proteome</keyword>
<dbReference type="Proteomes" id="UP000695023">
    <property type="component" value="Unplaced"/>
</dbReference>
<evidence type="ECO:0000256" key="3">
    <source>
        <dbReference type="ARBA" id="ARBA00007691"/>
    </source>
</evidence>
<proteinExistence type="inferred from homology"/>
<feature type="compositionally biased region" description="Basic and acidic residues" evidence="6">
    <location>
        <begin position="89"/>
        <end position="101"/>
    </location>
</feature>
<protein>
    <submittedName>
        <fullName evidence="8">Uncharacterized protein gask1a</fullName>
    </submittedName>
</protein>
<evidence type="ECO:0000256" key="6">
    <source>
        <dbReference type="SAM" id="MobiDB-lite"/>
    </source>
</evidence>
<evidence type="ECO:0000313" key="8">
    <source>
        <dbReference type="RefSeq" id="XP_005743017.1"/>
    </source>
</evidence>
<feature type="region of interest" description="Disordered" evidence="6">
    <location>
        <begin position="341"/>
        <end position="365"/>
    </location>
</feature>
<dbReference type="Pfam" id="PF15051">
    <property type="entry name" value="FAM198"/>
    <property type="match status" value="1"/>
</dbReference>
<evidence type="ECO:0000256" key="1">
    <source>
        <dbReference type="ARBA" id="ARBA00004308"/>
    </source>
</evidence>
<comment type="subcellular location">
    <subcellularLocation>
        <location evidence="1">Endomembrane system</location>
    </subcellularLocation>
    <subcellularLocation>
        <location evidence="2">Golgi apparatus</location>
    </subcellularLocation>
</comment>
<evidence type="ECO:0000256" key="5">
    <source>
        <dbReference type="ARBA" id="ARBA00023136"/>
    </source>
</evidence>
<dbReference type="PANTHER" id="PTHR15905:SF5">
    <property type="entry name" value="GOLGI-ASSOCIATED KINASE 1A"/>
    <property type="match status" value="1"/>
</dbReference>
<feature type="region of interest" description="Disordered" evidence="6">
    <location>
        <begin position="61"/>
        <end position="135"/>
    </location>
</feature>
<dbReference type="InterPro" id="IPR029207">
    <property type="entry name" value="FAM198"/>
</dbReference>
<gene>
    <name evidence="8" type="primary">gask1a</name>
</gene>
<keyword evidence="4" id="KW-0333">Golgi apparatus</keyword>
<evidence type="ECO:0000256" key="4">
    <source>
        <dbReference type="ARBA" id="ARBA00023034"/>
    </source>
</evidence>
<reference evidence="8" key="1">
    <citation type="submission" date="2025-08" db="UniProtKB">
        <authorList>
            <consortium name="RefSeq"/>
        </authorList>
    </citation>
    <scope>IDENTIFICATION</scope>
</reference>
<evidence type="ECO:0000313" key="7">
    <source>
        <dbReference type="Proteomes" id="UP000695023"/>
    </source>
</evidence>
<accession>A0A9Y3RT17</accession>
<keyword evidence="5" id="KW-0472">Membrane</keyword>
<dbReference type="GeneID" id="102206308"/>
<name>A0A9Y3RT17_9CICH</name>